<reference evidence="1" key="1">
    <citation type="journal article" date="2014" name="Int. J. Syst. Evol. Microbiol.">
        <title>Complete genome sequence of Corynebacterium casei LMG S-19264T (=DSM 44701T), isolated from a smear-ripened cheese.</title>
        <authorList>
            <consortium name="US DOE Joint Genome Institute (JGI-PGF)"/>
            <person name="Walter F."/>
            <person name="Albersmeier A."/>
            <person name="Kalinowski J."/>
            <person name="Ruckert C."/>
        </authorList>
    </citation>
    <scope>NUCLEOTIDE SEQUENCE</scope>
    <source>
        <strain evidence="1">JCM 3302</strain>
    </source>
</reference>
<dbReference type="Proteomes" id="UP000641386">
    <property type="component" value="Unassembled WGS sequence"/>
</dbReference>
<dbReference type="SUPFAM" id="SSF54427">
    <property type="entry name" value="NTF2-like"/>
    <property type="match status" value="1"/>
</dbReference>
<sequence length="145" mass="16410">MTETSTETNTETADATTAQHRATVEHYVRFWNAETPEEQRHLVSATFTEEVQYYAPIGVLSGPPALIGFHDEFAQHMGKVAFRPRQEPEIHHDRARLMWQIDAQDKTPFATGTDILVFAPDGHITTITTFLDQPPEGFDPNAHHQ</sequence>
<keyword evidence="2" id="KW-1185">Reference proteome</keyword>
<comment type="caution">
    <text evidence="1">The sequence shown here is derived from an EMBL/GenBank/DDBJ whole genome shotgun (WGS) entry which is preliminary data.</text>
</comment>
<dbReference type="InterPro" id="IPR032710">
    <property type="entry name" value="NTF2-like_dom_sf"/>
</dbReference>
<reference evidence="1" key="2">
    <citation type="submission" date="2020-09" db="EMBL/GenBank/DDBJ databases">
        <authorList>
            <person name="Sun Q."/>
            <person name="Ohkuma M."/>
        </authorList>
    </citation>
    <scope>NUCLEOTIDE SEQUENCE</scope>
    <source>
        <strain evidence="1">JCM 3302</strain>
    </source>
</reference>
<dbReference type="Gene3D" id="3.10.450.50">
    <property type="match status" value="1"/>
</dbReference>
<proteinExistence type="predicted"/>
<gene>
    <name evidence="1" type="ORF">GCM10014715_41140</name>
</gene>
<evidence type="ECO:0008006" key="3">
    <source>
        <dbReference type="Google" id="ProtNLM"/>
    </source>
</evidence>
<name>A0A919A079_9ACTN</name>
<evidence type="ECO:0000313" key="2">
    <source>
        <dbReference type="Proteomes" id="UP000641386"/>
    </source>
</evidence>
<accession>A0A919A079</accession>
<dbReference type="RefSeq" id="WP_189902279.1">
    <property type="nucleotide sequence ID" value="NZ_BNBC01000018.1"/>
</dbReference>
<dbReference type="EMBL" id="BNBC01000018">
    <property type="protein sequence ID" value="GHE81353.1"/>
    <property type="molecule type" value="Genomic_DNA"/>
</dbReference>
<organism evidence="1 2">
    <name type="scientific">Streptomyces spiralis</name>
    <dbReference type="NCBI Taxonomy" id="66376"/>
    <lineage>
        <taxon>Bacteria</taxon>
        <taxon>Bacillati</taxon>
        <taxon>Actinomycetota</taxon>
        <taxon>Actinomycetes</taxon>
        <taxon>Kitasatosporales</taxon>
        <taxon>Streptomycetaceae</taxon>
        <taxon>Streptomyces</taxon>
    </lineage>
</organism>
<protein>
    <recommendedName>
        <fullName evidence="3">Isomerase</fullName>
    </recommendedName>
</protein>
<dbReference type="AlphaFoldDB" id="A0A919A079"/>
<evidence type="ECO:0000313" key="1">
    <source>
        <dbReference type="EMBL" id="GHE81353.1"/>
    </source>
</evidence>